<evidence type="ECO:0000256" key="1">
    <source>
        <dbReference type="SAM" id="MobiDB-lite"/>
    </source>
</evidence>
<accession>A0A6G1TZ81</accession>
<gene>
    <name evidence="2" type="ORF">F7D73_06595</name>
</gene>
<organism evidence="2 3">
    <name type="scientific">Segatella copri</name>
    <dbReference type="NCBI Taxonomy" id="165179"/>
    <lineage>
        <taxon>Bacteria</taxon>
        <taxon>Pseudomonadati</taxon>
        <taxon>Bacteroidota</taxon>
        <taxon>Bacteroidia</taxon>
        <taxon>Bacteroidales</taxon>
        <taxon>Prevotellaceae</taxon>
        <taxon>Segatella</taxon>
    </lineage>
</organism>
<dbReference type="EMBL" id="VZCB01000052">
    <property type="protein sequence ID" value="MQN80624.1"/>
    <property type="molecule type" value="Genomic_DNA"/>
</dbReference>
<feature type="region of interest" description="Disordered" evidence="1">
    <location>
        <begin position="36"/>
        <end position="55"/>
    </location>
</feature>
<dbReference type="Proteomes" id="UP000480425">
    <property type="component" value="Unassembled WGS sequence"/>
</dbReference>
<evidence type="ECO:0000313" key="3">
    <source>
        <dbReference type="Proteomes" id="UP000480425"/>
    </source>
</evidence>
<reference evidence="2 3" key="1">
    <citation type="submission" date="2019-09" db="EMBL/GenBank/DDBJ databases">
        <title>Distinct polysaccharide growth profiles of human intestinal Prevotella copri isolates.</title>
        <authorList>
            <person name="Fehlner-Peach H."/>
            <person name="Magnabosco C."/>
            <person name="Raghavan V."/>
            <person name="Scher J.U."/>
            <person name="Tett A."/>
            <person name="Cox L.M."/>
            <person name="Gottsegen C."/>
            <person name="Watters A."/>
            <person name="Wiltshire- Gordon J.D."/>
            <person name="Segata N."/>
            <person name="Bonneau R."/>
            <person name="Littman D.R."/>
        </authorList>
    </citation>
    <scope>NUCLEOTIDE SEQUENCE [LARGE SCALE GENOMIC DNA]</scope>
    <source>
        <strain evidence="3">iA622</strain>
    </source>
</reference>
<proteinExistence type="predicted"/>
<comment type="caution">
    <text evidence="2">The sequence shown here is derived from an EMBL/GenBank/DDBJ whole genome shotgun (WGS) entry which is preliminary data.</text>
</comment>
<evidence type="ECO:0000313" key="2">
    <source>
        <dbReference type="EMBL" id="MQN80624.1"/>
    </source>
</evidence>
<protein>
    <submittedName>
        <fullName evidence="2">Uncharacterized protein</fullName>
    </submittedName>
</protein>
<sequence>MKRQPKLLPTISWTTGRMVRKAKMWDDFARKVKEYEDASTESSTDPSTKEARKVSAQTVNIGKNKQMFWTSKVWVKVRENSVDSEHWRDAVLWCDIGKKGYIRNEQFDNRCVFGPGTTFWFPAGTGTKVSLMLYSKITTTTIDDSVPTLDRERTNIERKNVGLPSLEEEEKGAESYMYAFHSTSRKSDVPTILKGNPTSEYISSDNNNGYVLSYKSTWGLGFYKFTGSQLSPYRAWLPQNMVSKSNSENLALGKQAIHLVFAKGTSGILPPTIQGDQEEEKLFNLSGQPVGKAAKGFVISRKKGKFIKR</sequence>
<dbReference type="OrthoDB" id="1057845at2"/>
<name>A0A6G1TZ81_9BACT</name>
<dbReference type="AlphaFoldDB" id="A0A6G1TZ81"/>
<dbReference type="RefSeq" id="WP_153123256.1">
    <property type="nucleotide sequence ID" value="NZ_VZCB01000052.1"/>
</dbReference>